<protein>
    <submittedName>
        <fullName evidence="3">Uncharacterized protein</fullName>
    </submittedName>
</protein>
<dbReference type="Proteomes" id="UP001596977">
    <property type="component" value="Unassembled WGS sequence"/>
</dbReference>
<feature type="chain" id="PRO_5046047011" evidence="2">
    <location>
        <begin position="25"/>
        <end position="195"/>
    </location>
</feature>
<dbReference type="RefSeq" id="WP_264942235.1">
    <property type="nucleotide sequence ID" value="NZ_JAPDRA010000001.1"/>
</dbReference>
<name>A0ABW3H221_9SPHN</name>
<evidence type="ECO:0000256" key="1">
    <source>
        <dbReference type="SAM" id="MobiDB-lite"/>
    </source>
</evidence>
<comment type="caution">
    <text evidence="3">The sequence shown here is derived from an EMBL/GenBank/DDBJ whole genome shotgun (WGS) entry which is preliminary data.</text>
</comment>
<keyword evidence="2" id="KW-0732">Signal</keyword>
<feature type="compositionally biased region" description="Basic and acidic residues" evidence="1">
    <location>
        <begin position="27"/>
        <end position="63"/>
    </location>
</feature>
<accession>A0ABW3H221</accession>
<dbReference type="EMBL" id="JBHTJG010000001">
    <property type="protein sequence ID" value="MFD0945526.1"/>
    <property type="molecule type" value="Genomic_DNA"/>
</dbReference>
<reference evidence="4" key="1">
    <citation type="journal article" date="2019" name="Int. J. Syst. Evol. Microbiol.">
        <title>The Global Catalogue of Microorganisms (GCM) 10K type strain sequencing project: providing services to taxonomists for standard genome sequencing and annotation.</title>
        <authorList>
            <consortium name="The Broad Institute Genomics Platform"/>
            <consortium name="The Broad Institute Genome Sequencing Center for Infectious Disease"/>
            <person name="Wu L."/>
            <person name="Ma J."/>
        </authorList>
    </citation>
    <scope>NUCLEOTIDE SEQUENCE [LARGE SCALE GENOMIC DNA]</scope>
    <source>
        <strain evidence="4">CCUG 62982</strain>
    </source>
</reference>
<keyword evidence="4" id="KW-1185">Reference proteome</keyword>
<sequence length="195" mass="20944">MAGFGGFWGAIAVAGLVAAPLALAQDGRGKERQEAPVPSKDKKDKDPKERDAKDPKDARDSRTTGEVAEDIATQPVRDVGIMKTKVPPLLVEVRKDPYSFQGAANCRQIGASLEELNAVLGPDYEANPDPRYSRKMKVTGHTVAGLIVPFRGIVREVSGAASAQRELDASIDAGLARRGFLRGLQVARKCKGRPR</sequence>
<gene>
    <name evidence="3" type="ORF">ACFQ1E_04150</name>
</gene>
<evidence type="ECO:0000313" key="4">
    <source>
        <dbReference type="Proteomes" id="UP001596977"/>
    </source>
</evidence>
<proteinExistence type="predicted"/>
<feature type="region of interest" description="Disordered" evidence="1">
    <location>
        <begin position="25"/>
        <end position="71"/>
    </location>
</feature>
<organism evidence="3 4">
    <name type="scientific">Sphingomonas canadensis</name>
    <dbReference type="NCBI Taxonomy" id="1219257"/>
    <lineage>
        <taxon>Bacteria</taxon>
        <taxon>Pseudomonadati</taxon>
        <taxon>Pseudomonadota</taxon>
        <taxon>Alphaproteobacteria</taxon>
        <taxon>Sphingomonadales</taxon>
        <taxon>Sphingomonadaceae</taxon>
        <taxon>Sphingomonas</taxon>
    </lineage>
</organism>
<feature type="signal peptide" evidence="2">
    <location>
        <begin position="1"/>
        <end position="24"/>
    </location>
</feature>
<evidence type="ECO:0000313" key="3">
    <source>
        <dbReference type="EMBL" id="MFD0945526.1"/>
    </source>
</evidence>
<evidence type="ECO:0000256" key="2">
    <source>
        <dbReference type="SAM" id="SignalP"/>
    </source>
</evidence>